<dbReference type="Proteomes" id="UP000778578">
    <property type="component" value="Unassembled WGS sequence"/>
</dbReference>
<comment type="caution">
    <text evidence="1">The sequence shown here is derived from an EMBL/GenBank/DDBJ whole genome shotgun (WGS) entry which is preliminary data.</text>
</comment>
<accession>A0ABS7PZY1</accession>
<dbReference type="RefSeq" id="WP_222959879.1">
    <property type="nucleotide sequence ID" value="NZ_JAINZZ010000002.1"/>
</dbReference>
<evidence type="ECO:0000313" key="2">
    <source>
        <dbReference type="Proteomes" id="UP000778578"/>
    </source>
</evidence>
<sequence length="137" mass="15326">MRAERDIPVGERVLLVENRVSVESLGHVGHALPERAANEEVVFLAYSPADIPVGTRFAYCYRRLEPTDVVSVTATVMGVTQQFGHSWDAIPHGWKTVVLLRFEPEVPAMVRELPEVPRWSGSASVCISDREVWEARS</sequence>
<organism evidence="1 2">
    <name type="scientific">Actinacidiphila acidipaludis</name>
    <dbReference type="NCBI Taxonomy" id="2873382"/>
    <lineage>
        <taxon>Bacteria</taxon>
        <taxon>Bacillati</taxon>
        <taxon>Actinomycetota</taxon>
        <taxon>Actinomycetes</taxon>
        <taxon>Kitasatosporales</taxon>
        <taxon>Streptomycetaceae</taxon>
        <taxon>Actinacidiphila</taxon>
    </lineage>
</organism>
<keyword evidence="2" id="KW-1185">Reference proteome</keyword>
<protein>
    <submittedName>
        <fullName evidence="1">Uncharacterized protein</fullName>
    </submittedName>
</protein>
<name>A0ABS7PZY1_9ACTN</name>
<dbReference type="EMBL" id="JAINZZ010000002">
    <property type="protein sequence ID" value="MBY8876447.1"/>
    <property type="molecule type" value="Genomic_DNA"/>
</dbReference>
<evidence type="ECO:0000313" key="1">
    <source>
        <dbReference type="EMBL" id="MBY8876447.1"/>
    </source>
</evidence>
<gene>
    <name evidence="1" type="ORF">K7862_02180</name>
</gene>
<proteinExistence type="predicted"/>
<reference evidence="1 2" key="1">
    <citation type="submission" date="2021-08" db="EMBL/GenBank/DDBJ databases">
        <title>WGS of actinomycetes from Thailand.</title>
        <authorList>
            <person name="Thawai C."/>
        </authorList>
    </citation>
    <scope>NUCLEOTIDE SEQUENCE [LARGE SCALE GENOMIC DNA]</scope>
    <source>
        <strain evidence="1 2">PLK6-54</strain>
    </source>
</reference>